<accession>A0AAP0EC49</accession>
<name>A0AAP0EC49_9MAGN</name>
<dbReference type="EMBL" id="JBBNAE010000010">
    <property type="protein sequence ID" value="KAK9090546.1"/>
    <property type="molecule type" value="Genomic_DNA"/>
</dbReference>
<evidence type="ECO:0000313" key="1">
    <source>
        <dbReference type="EMBL" id="KAK9090546.1"/>
    </source>
</evidence>
<reference evidence="1 2" key="1">
    <citation type="submission" date="2024-01" db="EMBL/GenBank/DDBJ databases">
        <title>Genome assemblies of Stephania.</title>
        <authorList>
            <person name="Yang L."/>
        </authorList>
    </citation>
    <scope>NUCLEOTIDE SEQUENCE [LARGE SCALE GENOMIC DNA]</scope>
    <source>
        <strain evidence="1">QJT</strain>
        <tissue evidence="1">Leaf</tissue>
    </source>
</reference>
<sequence length="93" mass="10562">MGDSKCIICMVMLLNRTVLDFSYFQQYGLVRNSEKKPVRKSEFELWRVNPSLKVDSTMAIAVSTLHSFPLNGTETESILSLKTSSLIRSETEN</sequence>
<dbReference type="AlphaFoldDB" id="A0AAP0EC49"/>
<proteinExistence type="predicted"/>
<protein>
    <submittedName>
        <fullName evidence="1">Uncharacterized protein</fullName>
    </submittedName>
</protein>
<gene>
    <name evidence="1" type="ORF">Sjap_023723</name>
</gene>
<dbReference type="Proteomes" id="UP001417504">
    <property type="component" value="Unassembled WGS sequence"/>
</dbReference>
<organism evidence="1 2">
    <name type="scientific">Stephania japonica</name>
    <dbReference type="NCBI Taxonomy" id="461633"/>
    <lineage>
        <taxon>Eukaryota</taxon>
        <taxon>Viridiplantae</taxon>
        <taxon>Streptophyta</taxon>
        <taxon>Embryophyta</taxon>
        <taxon>Tracheophyta</taxon>
        <taxon>Spermatophyta</taxon>
        <taxon>Magnoliopsida</taxon>
        <taxon>Ranunculales</taxon>
        <taxon>Menispermaceae</taxon>
        <taxon>Menispermoideae</taxon>
        <taxon>Cissampelideae</taxon>
        <taxon>Stephania</taxon>
    </lineage>
</organism>
<keyword evidence="2" id="KW-1185">Reference proteome</keyword>
<evidence type="ECO:0000313" key="2">
    <source>
        <dbReference type="Proteomes" id="UP001417504"/>
    </source>
</evidence>
<comment type="caution">
    <text evidence="1">The sequence shown here is derived from an EMBL/GenBank/DDBJ whole genome shotgun (WGS) entry which is preliminary data.</text>
</comment>